<dbReference type="EMBL" id="PVTP01000005">
    <property type="protein sequence ID" value="PRY77763.1"/>
    <property type="molecule type" value="Genomic_DNA"/>
</dbReference>
<dbReference type="PROSITE" id="PS51746">
    <property type="entry name" value="PPM_2"/>
    <property type="match status" value="1"/>
</dbReference>
<keyword evidence="8" id="KW-0723">Serine/threonine-protein kinase</keyword>
<feature type="domain" description="PPM-type phosphatase" evidence="7">
    <location>
        <begin position="14"/>
        <end position="241"/>
    </location>
</feature>
<dbReference type="Proteomes" id="UP000238007">
    <property type="component" value="Unassembled WGS sequence"/>
</dbReference>
<dbReference type="PROSITE" id="PS00109">
    <property type="entry name" value="PROTEIN_KINASE_TYR"/>
    <property type="match status" value="1"/>
</dbReference>
<dbReference type="InterPro" id="IPR000719">
    <property type="entry name" value="Prot_kinase_dom"/>
</dbReference>
<evidence type="ECO:0000256" key="4">
    <source>
        <dbReference type="ARBA" id="ARBA00022840"/>
    </source>
</evidence>
<evidence type="ECO:0000256" key="1">
    <source>
        <dbReference type="ARBA" id="ARBA00022679"/>
    </source>
</evidence>
<dbReference type="SUPFAM" id="SSF81606">
    <property type="entry name" value="PP2C-like"/>
    <property type="match status" value="1"/>
</dbReference>
<gene>
    <name evidence="8" type="ORF">CLV80_105247</name>
</gene>
<keyword evidence="3 8" id="KW-0418">Kinase</keyword>
<evidence type="ECO:0000256" key="2">
    <source>
        <dbReference type="ARBA" id="ARBA00022741"/>
    </source>
</evidence>
<dbReference type="AlphaFoldDB" id="A0A2T0VZK3"/>
<evidence type="ECO:0000256" key="3">
    <source>
        <dbReference type="ARBA" id="ARBA00022777"/>
    </source>
</evidence>
<reference evidence="8 9" key="1">
    <citation type="submission" date="2018-03" db="EMBL/GenBank/DDBJ databases">
        <title>Genomic Encyclopedia of Archaeal and Bacterial Type Strains, Phase II (KMG-II): from individual species to whole genera.</title>
        <authorList>
            <person name="Goeker M."/>
        </authorList>
    </citation>
    <scope>NUCLEOTIDE SEQUENCE [LARGE SCALE GENOMIC DNA]</scope>
    <source>
        <strain evidence="8 9">DSM 101533</strain>
    </source>
</reference>
<evidence type="ECO:0000256" key="5">
    <source>
        <dbReference type="SAM" id="Phobius"/>
    </source>
</evidence>
<keyword evidence="5" id="KW-1133">Transmembrane helix</keyword>
<protein>
    <submittedName>
        <fullName evidence="8">Serine/threonine protein kinase</fullName>
    </submittedName>
</protein>
<dbReference type="Pfam" id="PF00069">
    <property type="entry name" value="Pkinase"/>
    <property type="match status" value="1"/>
</dbReference>
<keyword evidence="1" id="KW-0808">Transferase</keyword>
<dbReference type="PANTHER" id="PTHR43289">
    <property type="entry name" value="MITOGEN-ACTIVATED PROTEIN KINASE KINASE KINASE 20-RELATED"/>
    <property type="match status" value="1"/>
</dbReference>
<evidence type="ECO:0000259" key="7">
    <source>
        <dbReference type="PROSITE" id="PS51746"/>
    </source>
</evidence>
<accession>A0A2T0VZK3</accession>
<feature type="domain" description="Protein kinase" evidence="6">
    <location>
        <begin position="273"/>
        <end position="539"/>
    </location>
</feature>
<dbReference type="InterPro" id="IPR011009">
    <property type="entry name" value="Kinase-like_dom_sf"/>
</dbReference>
<dbReference type="InterPro" id="IPR001932">
    <property type="entry name" value="PPM-type_phosphatase-like_dom"/>
</dbReference>
<dbReference type="CDD" id="cd14014">
    <property type="entry name" value="STKc_PknB_like"/>
    <property type="match status" value="1"/>
</dbReference>
<dbReference type="GO" id="GO:0004674">
    <property type="term" value="F:protein serine/threonine kinase activity"/>
    <property type="evidence" value="ECO:0007669"/>
    <property type="project" value="UniProtKB-KW"/>
</dbReference>
<organism evidence="8 9">
    <name type="scientific">Yoonia maritima</name>
    <dbReference type="NCBI Taxonomy" id="1435347"/>
    <lineage>
        <taxon>Bacteria</taxon>
        <taxon>Pseudomonadati</taxon>
        <taxon>Pseudomonadota</taxon>
        <taxon>Alphaproteobacteria</taxon>
        <taxon>Rhodobacterales</taxon>
        <taxon>Paracoccaceae</taxon>
        <taxon>Yoonia</taxon>
    </lineage>
</organism>
<dbReference type="CDD" id="cd00143">
    <property type="entry name" value="PP2Cc"/>
    <property type="match status" value="1"/>
</dbReference>
<dbReference type="Gene3D" id="3.30.200.20">
    <property type="entry name" value="Phosphorylase Kinase, domain 1"/>
    <property type="match status" value="1"/>
</dbReference>
<dbReference type="InterPro" id="IPR036457">
    <property type="entry name" value="PPM-type-like_dom_sf"/>
</dbReference>
<keyword evidence="5" id="KW-0472">Membrane</keyword>
<dbReference type="Gene3D" id="3.60.40.10">
    <property type="entry name" value="PPM-type phosphatase domain"/>
    <property type="match status" value="1"/>
</dbReference>
<dbReference type="SMART" id="SM00331">
    <property type="entry name" value="PP2C_SIG"/>
    <property type="match status" value="1"/>
</dbReference>
<evidence type="ECO:0000313" key="9">
    <source>
        <dbReference type="Proteomes" id="UP000238007"/>
    </source>
</evidence>
<dbReference type="Gene3D" id="1.10.510.10">
    <property type="entry name" value="Transferase(Phosphotransferase) domain 1"/>
    <property type="match status" value="1"/>
</dbReference>
<evidence type="ECO:0000259" key="6">
    <source>
        <dbReference type="PROSITE" id="PS50011"/>
    </source>
</evidence>
<dbReference type="PROSITE" id="PS50011">
    <property type="entry name" value="PROTEIN_KINASE_DOM"/>
    <property type="match status" value="1"/>
</dbReference>
<keyword evidence="4" id="KW-0067">ATP-binding</keyword>
<dbReference type="SUPFAM" id="SSF56112">
    <property type="entry name" value="Protein kinase-like (PK-like)"/>
    <property type="match status" value="1"/>
</dbReference>
<dbReference type="RefSeq" id="WP_243394492.1">
    <property type="nucleotide sequence ID" value="NZ_PVTP01000005.1"/>
</dbReference>
<comment type="caution">
    <text evidence="8">The sequence shown here is derived from an EMBL/GenBank/DDBJ whole genome shotgun (WGS) entry which is preliminary data.</text>
</comment>
<dbReference type="SMART" id="SM00332">
    <property type="entry name" value="PP2Cc"/>
    <property type="match status" value="1"/>
</dbReference>
<keyword evidence="5" id="KW-0812">Transmembrane</keyword>
<dbReference type="GO" id="GO:0005524">
    <property type="term" value="F:ATP binding"/>
    <property type="evidence" value="ECO:0007669"/>
    <property type="project" value="UniProtKB-KW"/>
</dbReference>
<name>A0A2T0VZK3_9RHOB</name>
<dbReference type="Pfam" id="PF13672">
    <property type="entry name" value="PP2C_2"/>
    <property type="match status" value="1"/>
</dbReference>
<proteinExistence type="predicted"/>
<evidence type="ECO:0000313" key="8">
    <source>
        <dbReference type="EMBL" id="PRY77763.1"/>
    </source>
</evidence>
<sequence>MPKDMKATDALGISIGQYSSTGRKPQNQDFHGALIPTGPALALKGVTLAVADGISSSAVSAEASEIAVKSLLTDYYATSDAWTVKTSALQVIAATNAWLHGQNSTVSDINAGRVCTLSTLILKGREGHILHVGDSRVQRLSGTSLEPLTDDHRMTVSPEQTFLARALGAGPEVKVDYRRVPLSKGDIFLLTTDGVHDVIEGSDVNSILQEAADLDSAAKKIADLAFNRASDDNLTVQILRVDQLPAPGVNLQMEATQLPIPPLPGAGDIIDGFRIVRSLHATARSHVYLAIAPSGMRVALKIPATETAQDGSYLNRFMLEEWIARRLSSPHVLSAAKVPEHRSALYVVTEYVEGATLRQWMTDNPKPSLDQVRGIITQIATGLRAFHRREMIHQDIRPENIMIDNDGTVKIIDLGSASVAGVEEAAPGTLGAMPGTYQYTAPEYLSGDAISWRSDQYALGVIAYEMLTGRLPYGTQVARIRSRRDQMALHYQAARDEYTGVPDWMDTALHKMLHPDPIKRYDALTECVADLKRPSNSWISAHQRPLMERNPLRFWQGLCAILALLCITLAAR</sequence>
<keyword evidence="9" id="KW-1185">Reference proteome</keyword>
<dbReference type="InterPro" id="IPR008266">
    <property type="entry name" value="Tyr_kinase_AS"/>
</dbReference>
<dbReference type="PANTHER" id="PTHR43289:SF6">
    <property type="entry name" value="SERINE_THREONINE-PROTEIN KINASE NEKL-3"/>
    <property type="match status" value="1"/>
</dbReference>
<feature type="transmembrane region" description="Helical" evidence="5">
    <location>
        <begin position="554"/>
        <end position="571"/>
    </location>
</feature>
<keyword evidence="2" id="KW-0547">Nucleotide-binding</keyword>